<feature type="compositionally biased region" description="Basic and acidic residues" evidence="1">
    <location>
        <begin position="184"/>
        <end position="193"/>
    </location>
</feature>
<sequence length="206" mass="23156">MPTSTNLNPQYCKGDGRSQVVCDVREGKPLSGLERAQSVQDRESGMLLAQSGTWVASVNLSMTAGCIVLRARIPTCELDVGPIRGNEWYGRYFWSPARQIPILRLMGRQPTSCGHWVIDLCPKKTMIISRDGKCGLRTGTPRDVEGGTFHGNWKLEDVERQYGGRDMKEERATRRKRVRQVPSGRRERDGWKEKEGGGKVMYLVGT</sequence>
<gene>
    <name evidence="2" type="ORF">LX32DRAFT_658343</name>
</gene>
<reference evidence="2" key="1">
    <citation type="submission" date="2021-06" db="EMBL/GenBank/DDBJ databases">
        <title>Comparative genomics, transcriptomics and evolutionary studies reveal genomic signatures of adaptation to plant cell wall in hemibiotrophic fungi.</title>
        <authorList>
            <consortium name="DOE Joint Genome Institute"/>
            <person name="Baroncelli R."/>
            <person name="Diaz J.F."/>
            <person name="Benocci T."/>
            <person name="Peng M."/>
            <person name="Battaglia E."/>
            <person name="Haridas S."/>
            <person name="Andreopoulos W."/>
            <person name="Labutti K."/>
            <person name="Pangilinan J."/>
            <person name="Floch G.L."/>
            <person name="Makela M.R."/>
            <person name="Henrissat B."/>
            <person name="Grigoriev I.V."/>
            <person name="Crouch J.A."/>
            <person name="De Vries R.P."/>
            <person name="Sukno S.A."/>
            <person name="Thon M.R."/>
        </authorList>
    </citation>
    <scope>NUCLEOTIDE SEQUENCE</scope>
    <source>
        <strain evidence="2">MAFF235873</strain>
    </source>
</reference>
<accession>A0AAD9H5A9</accession>
<dbReference type="AlphaFoldDB" id="A0AAD9H5A9"/>
<name>A0AAD9H5A9_9PEZI</name>
<evidence type="ECO:0000313" key="2">
    <source>
        <dbReference type="EMBL" id="KAK2021577.1"/>
    </source>
</evidence>
<feature type="region of interest" description="Disordered" evidence="1">
    <location>
        <begin position="164"/>
        <end position="193"/>
    </location>
</feature>
<keyword evidence="3" id="KW-1185">Reference proteome</keyword>
<dbReference type="Proteomes" id="UP001232148">
    <property type="component" value="Unassembled WGS sequence"/>
</dbReference>
<organism evidence="2 3">
    <name type="scientific">Colletotrichum zoysiae</name>
    <dbReference type="NCBI Taxonomy" id="1216348"/>
    <lineage>
        <taxon>Eukaryota</taxon>
        <taxon>Fungi</taxon>
        <taxon>Dikarya</taxon>
        <taxon>Ascomycota</taxon>
        <taxon>Pezizomycotina</taxon>
        <taxon>Sordariomycetes</taxon>
        <taxon>Hypocreomycetidae</taxon>
        <taxon>Glomerellales</taxon>
        <taxon>Glomerellaceae</taxon>
        <taxon>Colletotrichum</taxon>
        <taxon>Colletotrichum graminicola species complex</taxon>
    </lineage>
</organism>
<evidence type="ECO:0000256" key="1">
    <source>
        <dbReference type="SAM" id="MobiDB-lite"/>
    </source>
</evidence>
<evidence type="ECO:0000313" key="3">
    <source>
        <dbReference type="Proteomes" id="UP001232148"/>
    </source>
</evidence>
<dbReference type="EMBL" id="MU843094">
    <property type="protein sequence ID" value="KAK2021577.1"/>
    <property type="molecule type" value="Genomic_DNA"/>
</dbReference>
<comment type="caution">
    <text evidence="2">The sequence shown here is derived from an EMBL/GenBank/DDBJ whole genome shotgun (WGS) entry which is preliminary data.</text>
</comment>
<proteinExistence type="predicted"/>
<protein>
    <submittedName>
        <fullName evidence="2">Uncharacterized protein</fullName>
    </submittedName>
</protein>